<evidence type="ECO:0000256" key="8">
    <source>
        <dbReference type="SAM" id="MobiDB-lite"/>
    </source>
</evidence>
<gene>
    <name evidence="11" type="ORF">BG015_001986</name>
</gene>
<dbReference type="SUPFAM" id="SSF55486">
    <property type="entry name" value="Metalloproteases ('zincins'), catalytic domain"/>
    <property type="match status" value="1"/>
</dbReference>
<evidence type="ECO:0000256" key="7">
    <source>
        <dbReference type="ARBA" id="ARBA00023049"/>
    </source>
</evidence>
<feature type="domain" description="Peptidase M13 C-terminal" evidence="9">
    <location>
        <begin position="483"/>
        <end position="696"/>
    </location>
</feature>
<dbReference type="Gene3D" id="3.40.390.10">
    <property type="entry name" value="Collagenase (Catalytic Domain)"/>
    <property type="match status" value="1"/>
</dbReference>
<dbReference type="InterPro" id="IPR018497">
    <property type="entry name" value="Peptidase_M13_C"/>
</dbReference>
<keyword evidence="3" id="KW-0645">Protease</keyword>
<dbReference type="OrthoDB" id="6475849at2759"/>
<proteinExistence type="inferred from homology"/>
<dbReference type="GO" id="GO:0016485">
    <property type="term" value="P:protein processing"/>
    <property type="evidence" value="ECO:0007669"/>
    <property type="project" value="TreeGrafter"/>
</dbReference>
<keyword evidence="7" id="KW-0482">Metalloprotease</keyword>
<feature type="region of interest" description="Disordered" evidence="8">
    <location>
        <begin position="44"/>
        <end position="63"/>
    </location>
</feature>
<evidence type="ECO:0000313" key="12">
    <source>
        <dbReference type="Proteomes" id="UP000748756"/>
    </source>
</evidence>
<keyword evidence="5" id="KW-0378">Hydrolase</keyword>
<evidence type="ECO:0000256" key="1">
    <source>
        <dbReference type="ARBA" id="ARBA00001947"/>
    </source>
</evidence>
<dbReference type="AlphaFoldDB" id="A0A9P5RSJ3"/>
<evidence type="ECO:0008006" key="13">
    <source>
        <dbReference type="Google" id="ProtNLM"/>
    </source>
</evidence>
<protein>
    <recommendedName>
        <fullName evidence="13">Zincin</fullName>
    </recommendedName>
</protein>
<sequence>MPYCGVVGGGFMNKQEIPVDQATTDYFNILFNENKEAIREIVDPSFGKLPPTPATGAKDEADASQANLQKLQDLYSACMDEDTLIKTGRQPLLDQLQIILASFPPITTTSITNGVDTADNKEVLTKALAQLLKQGLAGFVNVAVIADLIEPLVHTLQLKESGLGLPSKEYYQDIKTVQIYEDTIAQMFQILLDDKDVAVRNQPLTGADVKQEWKDAAKNVVRLETQLAAIGTDLMDQYDPIKANNPYTLTQLSDLVPSVDWRLLLAEILPQGITNTRPIVVQSPRYLTQLQTILQTTTLSTIHYYITWVAIKGLGPNLGLPFRRPLQVLNAALTGTSPDLRPIRWRECVTVINTNLGDMAGHFFVQELFKGNSRQSVISIIDSLLQTYAQTFPTLPWLDDPTRAGAIQKINAMQKLIGYSTEEPDVASSISLQFYYSNLTISKFDHFGNQIRYAVWSKTLEKSQLDQPVNQKKMQDPPQTVDAFYHSPSNHIVFPAGILQSPFFHVDNPEYLNYGAMGVAAGHEITHGFDNIGKNYDYIGRVKNWWTNETEKAFNEKAQCFIDQYGKFSIKGPDGKDHNVNGQLTLAENIADNGGLKQSYRTWQARFLSDPSGVTYKNFKLPGLEKYTPDQLFFISFGRIWCSKERLEWLMQLIRGNAHPPWRFRANGSVQNSKEFSQAFECPVGTPMNPIQKCEVW</sequence>
<evidence type="ECO:0000313" key="11">
    <source>
        <dbReference type="EMBL" id="KAF9139535.1"/>
    </source>
</evidence>
<dbReference type="GO" id="GO:0004222">
    <property type="term" value="F:metalloendopeptidase activity"/>
    <property type="evidence" value="ECO:0007669"/>
    <property type="project" value="InterPro"/>
</dbReference>
<dbReference type="GO" id="GO:0005886">
    <property type="term" value="C:plasma membrane"/>
    <property type="evidence" value="ECO:0007669"/>
    <property type="project" value="TreeGrafter"/>
</dbReference>
<keyword evidence="12" id="KW-1185">Reference proteome</keyword>
<dbReference type="PROSITE" id="PS51885">
    <property type="entry name" value="NEPRILYSIN"/>
    <property type="match status" value="1"/>
</dbReference>
<dbReference type="InterPro" id="IPR024079">
    <property type="entry name" value="MetalloPept_cat_dom_sf"/>
</dbReference>
<dbReference type="Pfam" id="PF01431">
    <property type="entry name" value="Peptidase_M13"/>
    <property type="match status" value="1"/>
</dbReference>
<name>A0A9P5RSJ3_9FUNG</name>
<dbReference type="EMBL" id="JAAAUQ010001379">
    <property type="protein sequence ID" value="KAF9139535.1"/>
    <property type="molecule type" value="Genomic_DNA"/>
</dbReference>
<accession>A0A9P5RSJ3</accession>
<keyword evidence="4" id="KW-0479">Metal-binding</keyword>
<feature type="domain" description="Peptidase M13 N-terminal" evidence="10">
    <location>
        <begin position="7"/>
        <end position="419"/>
    </location>
</feature>
<dbReference type="Gene3D" id="1.10.1380.10">
    <property type="entry name" value="Neutral endopeptidase , domain2"/>
    <property type="match status" value="1"/>
</dbReference>
<dbReference type="PANTHER" id="PTHR11733">
    <property type="entry name" value="ZINC METALLOPROTEASE FAMILY M13 NEPRILYSIN-RELATED"/>
    <property type="match status" value="1"/>
</dbReference>
<evidence type="ECO:0000256" key="2">
    <source>
        <dbReference type="ARBA" id="ARBA00007357"/>
    </source>
</evidence>
<dbReference type="InterPro" id="IPR000718">
    <property type="entry name" value="Peptidase_M13"/>
</dbReference>
<evidence type="ECO:0000256" key="4">
    <source>
        <dbReference type="ARBA" id="ARBA00022723"/>
    </source>
</evidence>
<comment type="cofactor">
    <cofactor evidence="1">
        <name>Zn(2+)</name>
        <dbReference type="ChEBI" id="CHEBI:29105"/>
    </cofactor>
</comment>
<dbReference type="Pfam" id="PF05649">
    <property type="entry name" value="Peptidase_M13_N"/>
    <property type="match status" value="1"/>
</dbReference>
<dbReference type="Proteomes" id="UP000748756">
    <property type="component" value="Unassembled WGS sequence"/>
</dbReference>
<dbReference type="GO" id="GO:0046872">
    <property type="term" value="F:metal ion binding"/>
    <property type="evidence" value="ECO:0007669"/>
    <property type="project" value="UniProtKB-KW"/>
</dbReference>
<evidence type="ECO:0000256" key="3">
    <source>
        <dbReference type="ARBA" id="ARBA00022670"/>
    </source>
</evidence>
<evidence type="ECO:0000259" key="10">
    <source>
        <dbReference type="Pfam" id="PF05649"/>
    </source>
</evidence>
<evidence type="ECO:0000259" key="9">
    <source>
        <dbReference type="Pfam" id="PF01431"/>
    </source>
</evidence>
<organism evidence="11 12">
    <name type="scientific">Linnemannia schmuckeri</name>
    <dbReference type="NCBI Taxonomy" id="64567"/>
    <lineage>
        <taxon>Eukaryota</taxon>
        <taxon>Fungi</taxon>
        <taxon>Fungi incertae sedis</taxon>
        <taxon>Mucoromycota</taxon>
        <taxon>Mortierellomycotina</taxon>
        <taxon>Mortierellomycetes</taxon>
        <taxon>Mortierellales</taxon>
        <taxon>Mortierellaceae</taxon>
        <taxon>Linnemannia</taxon>
    </lineage>
</organism>
<dbReference type="CDD" id="cd08662">
    <property type="entry name" value="M13"/>
    <property type="match status" value="1"/>
</dbReference>
<dbReference type="PRINTS" id="PR00786">
    <property type="entry name" value="NEPRILYSIN"/>
</dbReference>
<evidence type="ECO:0000256" key="6">
    <source>
        <dbReference type="ARBA" id="ARBA00022833"/>
    </source>
</evidence>
<comment type="caution">
    <text evidence="11">The sequence shown here is derived from an EMBL/GenBank/DDBJ whole genome shotgun (WGS) entry which is preliminary data.</text>
</comment>
<dbReference type="InterPro" id="IPR042089">
    <property type="entry name" value="Peptidase_M13_dom_2"/>
</dbReference>
<dbReference type="InterPro" id="IPR008753">
    <property type="entry name" value="Peptidase_M13_N"/>
</dbReference>
<keyword evidence="6" id="KW-0862">Zinc</keyword>
<dbReference type="PANTHER" id="PTHR11733:SF167">
    <property type="entry name" value="FI17812P1-RELATED"/>
    <property type="match status" value="1"/>
</dbReference>
<comment type="similarity">
    <text evidence="2">Belongs to the peptidase M13 family.</text>
</comment>
<evidence type="ECO:0000256" key="5">
    <source>
        <dbReference type="ARBA" id="ARBA00022801"/>
    </source>
</evidence>
<reference evidence="11" key="1">
    <citation type="journal article" date="2020" name="Fungal Divers.">
        <title>Resolving the Mortierellaceae phylogeny through synthesis of multi-gene phylogenetics and phylogenomics.</title>
        <authorList>
            <person name="Vandepol N."/>
            <person name="Liber J."/>
            <person name="Desiro A."/>
            <person name="Na H."/>
            <person name="Kennedy M."/>
            <person name="Barry K."/>
            <person name="Grigoriev I.V."/>
            <person name="Miller A.N."/>
            <person name="O'Donnell K."/>
            <person name="Stajich J.E."/>
            <person name="Bonito G."/>
        </authorList>
    </citation>
    <scope>NUCLEOTIDE SEQUENCE</scope>
    <source>
        <strain evidence="11">NRRL 6426</strain>
    </source>
</reference>